<evidence type="ECO:0000313" key="3">
    <source>
        <dbReference type="Proteomes" id="UP000426265"/>
    </source>
</evidence>
<sequence length="288" mass="32680">MFKPFGFAAETSPNNAMVAARKLTLLEGTYKHRYAIRNRGSNDVEEDLKKQSITVKQSLSYNISLLCSVSVLGTHCFILLLLFRDSVVSRCDSSVSVFAEVSQSFSWLIVSVVVMKIREKRLVKFPWMLRSWWLCRFILSFAFDAHFITAKHEPLGFQDYADLTEAKPVLVFLKSSGITEPLLLGDQTEQNKIDSYSSSSSPYGNATLFQRITFSWINPLFSLGYKRPLEKDDVPDIDVKDSAQFCSHAFDQKLKTTKEKEEPGNVSSITRFFAMSGGKPRSTRYSQL</sequence>
<dbReference type="Proteomes" id="UP000434276">
    <property type="component" value="Unassembled WGS sequence"/>
</dbReference>
<accession>A0A5S9XIJ6</accession>
<evidence type="ECO:0000313" key="2">
    <source>
        <dbReference type="EMBL" id="VYS59613.1"/>
    </source>
</evidence>
<accession>A0A654FDK1</accession>
<proteinExistence type="predicted"/>
<dbReference type="EMBL" id="CACRSJ010000106">
    <property type="protein sequence ID" value="VYS59613.1"/>
    <property type="molecule type" value="Genomic_DNA"/>
</dbReference>
<evidence type="ECO:0000313" key="4">
    <source>
        <dbReference type="Proteomes" id="UP000434276"/>
    </source>
</evidence>
<evidence type="ECO:0000313" key="1">
    <source>
        <dbReference type="EMBL" id="CAA0384763.1"/>
    </source>
</evidence>
<dbReference type="OrthoDB" id="6500128at2759"/>
<dbReference type="EMBL" id="CACSHJ010000089">
    <property type="protein sequence ID" value="CAA0384763.1"/>
    <property type="molecule type" value="Genomic_DNA"/>
</dbReference>
<gene>
    <name evidence="2" type="ORF">AN1_LOCUS15051</name>
    <name evidence="1" type="ORF">C24_LOCUS14927</name>
</gene>
<dbReference type="AlphaFoldDB" id="A0A5S9XIJ6"/>
<reference evidence="1 4" key="1">
    <citation type="submission" date="2019-12" db="EMBL/GenBank/DDBJ databases">
        <authorList>
            <person name="Jiao W.-B."/>
            <person name="Schneeberger K."/>
        </authorList>
    </citation>
    <scope>NUCLEOTIDE SEQUENCE [LARGE SCALE GENOMIC DNA]</scope>
    <source>
        <strain evidence="3">cv. An-1</strain>
        <strain evidence="4">cv. C24</strain>
    </source>
</reference>
<dbReference type="Proteomes" id="UP000426265">
    <property type="component" value="Unassembled WGS sequence"/>
</dbReference>
<name>A0A5S9XIJ6_ARATH</name>
<protein>
    <submittedName>
        <fullName evidence="1">Uncharacterized protein</fullName>
    </submittedName>
</protein>
<dbReference type="ExpressionAtlas" id="A0A5S9XIJ6">
    <property type="expression patterns" value="baseline and differential"/>
</dbReference>
<organism evidence="1 4">
    <name type="scientific">Arabidopsis thaliana</name>
    <name type="common">Mouse-ear cress</name>
    <dbReference type="NCBI Taxonomy" id="3702"/>
    <lineage>
        <taxon>Eukaryota</taxon>
        <taxon>Viridiplantae</taxon>
        <taxon>Streptophyta</taxon>
        <taxon>Embryophyta</taxon>
        <taxon>Tracheophyta</taxon>
        <taxon>Spermatophyta</taxon>
        <taxon>Magnoliopsida</taxon>
        <taxon>eudicotyledons</taxon>
        <taxon>Gunneridae</taxon>
        <taxon>Pentapetalae</taxon>
        <taxon>rosids</taxon>
        <taxon>malvids</taxon>
        <taxon>Brassicales</taxon>
        <taxon>Brassicaceae</taxon>
        <taxon>Camelineae</taxon>
        <taxon>Arabidopsis</taxon>
    </lineage>
</organism>